<protein>
    <submittedName>
        <fullName evidence="1">DUF4826 domain-containing protein</fullName>
    </submittedName>
</protein>
<dbReference type="EMBL" id="PYVG01000022">
    <property type="protein sequence ID" value="PTB89077.1"/>
    <property type="molecule type" value="Genomic_DNA"/>
</dbReference>
<comment type="caution">
    <text evidence="1">The sequence shown here is derived from an EMBL/GenBank/DDBJ whole genome shotgun (WGS) entry which is preliminary data.</text>
</comment>
<sequence>MAEATTPPNDADVSAWVREHFQKANKYLAEQGIIVDRVLTKRCRYLVPLVAVWRLTTQDKKEIWTINGDVPSDFVSAKVAETARDALKHFALQWQLRAEGIVQDPEASKDPEQQRYASFLVGRAESLYEMTEQDDLWKDEPVS</sequence>
<organism evidence="1 2">
    <name type="scientific">Pseudidiomarina aestuarii</name>
    <dbReference type="NCBI Taxonomy" id="624146"/>
    <lineage>
        <taxon>Bacteria</taxon>
        <taxon>Pseudomonadati</taxon>
        <taxon>Pseudomonadota</taxon>
        <taxon>Gammaproteobacteria</taxon>
        <taxon>Alteromonadales</taxon>
        <taxon>Idiomarinaceae</taxon>
        <taxon>Pseudidiomarina</taxon>
    </lineage>
</organism>
<gene>
    <name evidence="1" type="ORF">C9928_04660</name>
</gene>
<name>A0A6N4DIL7_9GAMM</name>
<dbReference type="InterPro" id="IPR032251">
    <property type="entry name" value="DUF4826"/>
</dbReference>
<evidence type="ECO:0000313" key="1">
    <source>
        <dbReference type="EMBL" id="PTB89077.1"/>
    </source>
</evidence>
<accession>A0A6N4DIL7</accession>
<dbReference type="Pfam" id="PF16108">
    <property type="entry name" value="DUF4826"/>
    <property type="match status" value="1"/>
</dbReference>
<reference evidence="1 2" key="1">
    <citation type="submission" date="2018-03" db="EMBL/GenBank/DDBJ databases">
        <title>Cross-interface Injection: A General Nanoliter Liquid Handling Method Applied to Single Cells Genome Amplification Automated Nanoliter Liquid Handling Applied to Single Cell Multiple Displacement Amplification.</title>
        <authorList>
            <person name="Yun J."/>
            <person name="Xu P."/>
            <person name="Xu J."/>
            <person name="Dai X."/>
            <person name="Wang Y."/>
            <person name="Zheng X."/>
            <person name="Cao C."/>
            <person name="Yi Q."/>
            <person name="Zhu Y."/>
            <person name="Wang L."/>
            <person name="Dong Z."/>
            <person name="Huang Y."/>
            <person name="Huang L."/>
            <person name="Du W."/>
        </authorList>
    </citation>
    <scope>NUCLEOTIDE SEQUENCE [LARGE SCALE GENOMIC DNA]</scope>
    <source>
        <strain evidence="1 2">A9-4</strain>
    </source>
</reference>
<dbReference type="Proteomes" id="UP000241514">
    <property type="component" value="Unassembled WGS sequence"/>
</dbReference>
<evidence type="ECO:0000313" key="2">
    <source>
        <dbReference type="Proteomes" id="UP000241514"/>
    </source>
</evidence>
<dbReference type="AlphaFoldDB" id="A0A6N4DIL7"/>
<proteinExistence type="predicted"/>